<dbReference type="EMBL" id="CVRI01000056">
    <property type="protein sequence ID" value="CRL01642.1"/>
    <property type="molecule type" value="Genomic_DNA"/>
</dbReference>
<organism evidence="1 2">
    <name type="scientific">Clunio marinus</name>
    <dbReference type="NCBI Taxonomy" id="568069"/>
    <lineage>
        <taxon>Eukaryota</taxon>
        <taxon>Metazoa</taxon>
        <taxon>Ecdysozoa</taxon>
        <taxon>Arthropoda</taxon>
        <taxon>Hexapoda</taxon>
        <taxon>Insecta</taxon>
        <taxon>Pterygota</taxon>
        <taxon>Neoptera</taxon>
        <taxon>Endopterygota</taxon>
        <taxon>Diptera</taxon>
        <taxon>Nematocera</taxon>
        <taxon>Chironomoidea</taxon>
        <taxon>Chironomidae</taxon>
        <taxon>Clunio</taxon>
    </lineage>
</organism>
<evidence type="ECO:0000313" key="2">
    <source>
        <dbReference type="Proteomes" id="UP000183832"/>
    </source>
</evidence>
<gene>
    <name evidence="1" type="ORF">CLUMA_CG014865</name>
</gene>
<name>A0A1J1IPK1_9DIPT</name>
<sequence length="68" mass="7434">MALLSHKSCSILPCTPTTELKKETRIIAFVPSTSNDNEDRHQFEAVVLNCLGLITGKNDKAASDCVEE</sequence>
<dbReference type="Proteomes" id="UP000183832">
    <property type="component" value="Unassembled WGS sequence"/>
</dbReference>
<keyword evidence="2" id="KW-1185">Reference proteome</keyword>
<proteinExistence type="predicted"/>
<reference evidence="1 2" key="1">
    <citation type="submission" date="2015-04" db="EMBL/GenBank/DDBJ databases">
        <authorList>
            <person name="Syromyatnikov M.Y."/>
            <person name="Popov V.N."/>
        </authorList>
    </citation>
    <scope>NUCLEOTIDE SEQUENCE [LARGE SCALE GENOMIC DNA]</scope>
</reference>
<protein>
    <submittedName>
        <fullName evidence="1">CLUMA_CG014865, isoform A</fullName>
    </submittedName>
</protein>
<accession>A0A1J1IPK1</accession>
<dbReference type="AlphaFoldDB" id="A0A1J1IPK1"/>
<evidence type="ECO:0000313" key="1">
    <source>
        <dbReference type="EMBL" id="CRL01642.1"/>
    </source>
</evidence>